<evidence type="ECO:0000313" key="6">
    <source>
        <dbReference type="EMBL" id="QCE05961.1"/>
    </source>
</evidence>
<accession>A0A4D6MZB8</accession>
<dbReference type="AlphaFoldDB" id="A0A4D6MZB8"/>
<dbReference type="EMBL" id="CP039353">
    <property type="protein sequence ID" value="QCE05961.1"/>
    <property type="molecule type" value="Genomic_DNA"/>
</dbReference>
<evidence type="ECO:0000256" key="4">
    <source>
        <dbReference type="ARBA" id="ARBA00022807"/>
    </source>
</evidence>
<keyword evidence="2" id="KW-0645">Protease</keyword>
<keyword evidence="3" id="KW-0378">Hydrolase</keyword>
<dbReference type="GO" id="GO:0016926">
    <property type="term" value="P:protein desumoylation"/>
    <property type="evidence" value="ECO:0007669"/>
    <property type="project" value="TreeGrafter"/>
</dbReference>
<proteinExistence type="inferred from homology"/>
<feature type="domain" description="Ubiquitin-like protease family profile" evidence="5">
    <location>
        <begin position="235"/>
        <end position="330"/>
    </location>
</feature>
<sequence>MTKFEIIWDWALTVECRSNPIIQAALNIDGEAINEDDDSSVESNFEDACMKKVKMNEMELSAMKKELKMVQDEVLLRVSGDKVHDHVDNSKVSKGYGQKSVKKAKVKREYTSFKVVTVNLDGYRYESTEFVPTPVTSEPIKAATSEPIPTTRNEPIQVYCNSLGVDAMKLYMTLSRVDCPYRVVCNINGQILMTHDCMSFRPMGHICNMAVLFATNIMMHNERKLHQRLHRIIMNPMYTLFAPIVHDDHWWCYCVNCKTMKFFVFDSLERSRNNRTRTNNYIARNMELFFSMLLNCDSDNKSCFEVQSVDTPIQPNGHDCGVLVLKFIKMWDGVSKFDGKVMPNYSTEELQLMRQKFVCDWVLHEANVNRDDVIQHYDLLIKK</sequence>
<dbReference type="InterPro" id="IPR003653">
    <property type="entry name" value="Peptidase_C48_C"/>
</dbReference>
<gene>
    <name evidence="6" type="ORF">DEO72_LG9g970</name>
</gene>
<dbReference type="GO" id="GO:0006508">
    <property type="term" value="P:proteolysis"/>
    <property type="evidence" value="ECO:0007669"/>
    <property type="project" value="UniProtKB-KW"/>
</dbReference>
<evidence type="ECO:0000313" key="7">
    <source>
        <dbReference type="Proteomes" id="UP000501690"/>
    </source>
</evidence>
<dbReference type="SUPFAM" id="SSF54001">
    <property type="entry name" value="Cysteine proteinases"/>
    <property type="match status" value="1"/>
</dbReference>
<evidence type="ECO:0000256" key="3">
    <source>
        <dbReference type="ARBA" id="ARBA00022801"/>
    </source>
</evidence>
<dbReference type="GO" id="GO:0005634">
    <property type="term" value="C:nucleus"/>
    <property type="evidence" value="ECO:0007669"/>
    <property type="project" value="TreeGrafter"/>
</dbReference>
<dbReference type="PANTHER" id="PTHR12606:SF136">
    <property type="entry name" value="ULP1 PROTEASE FAMILY PROTEIN"/>
    <property type="match status" value="1"/>
</dbReference>
<keyword evidence="4" id="KW-0788">Thiol protease</keyword>
<evidence type="ECO:0000256" key="2">
    <source>
        <dbReference type="ARBA" id="ARBA00022670"/>
    </source>
</evidence>
<dbReference type="Pfam" id="PF02902">
    <property type="entry name" value="Peptidase_C48"/>
    <property type="match status" value="1"/>
</dbReference>
<dbReference type="InterPro" id="IPR038765">
    <property type="entry name" value="Papain-like_cys_pep_sf"/>
</dbReference>
<dbReference type="Proteomes" id="UP000501690">
    <property type="component" value="Linkage Group LG9"/>
</dbReference>
<dbReference type="GO" id="GO:0016929">
    <property type="term" value="F:deSUMOylase activity"/>
    <property type="evidence" value="ECO:0007669"/>
    <property type="project" value="TreeGrafter"/>
</dbReference>
<reference evidence="6 7" key="1">
    <citation type="submission" date="2019-04" db="EMBL/GenBank/DDBJ databases">
        <title>An improved genome assembly and genetic linkage map for asparagus bean, Vigna unguiculata ssp. sesquipedialis.</title>
        <authorList>
            <person name="Xia Q."/>
            <person name="Zhang R."/>
            <person name="Dong Y."/>
        </authorList>
    </citation>
    <scope>NUCLEOTIDE SEQUENCE [LARGE SCALE GENOMIC DNA]</scope>
    <source>
        <tissue evidence="6">Leaf</tissue>
    </source>
</reference>
<protein>
    <submittedName>
        <fullName evidence="6">Ubiquitin-conjugating enzyme E2 S</fullName>
    </submittedName>
</protein>
<dbReference type="PANTHER" id="PTHR12606">
    <property type="entry name" value="SENTRIN/SUMO-SPECIFIC PROTEASE"/>
    <property type="match status" value="1"/>
</dbReference>
<organism evidence="6 7">
    <name type="scientific">Vigna unguiculata</name>
    <name type="common">Cowpea</name>
    <dbReference type="NCBI Taxonomy" id="3917"/>
    <lineage>
        <taxon>Eukaryota</taxon>
        <taxon>Viridiplantae</taxon>
        <taxon>Streptophyta</taxon>
        <taxon>Embryophyta</taxon>
        <taxon>Tracheophyta</taxon>
        <taxon>Spermatophyta</taxon>
        <taxon>Magnoliopsida</taxon>
        <taxon>eudicotyledons</taxon>
        <taxon>Gunneridae</taxon>
        <taxon>Pentapetalae</taxon>
        <taxon>rosids</taxon>
        <taxon>fabids</taxon>
        <taxon>Fabales</taxon>
        <taxon>Fabaceae</taxon>
        <taxon>Papilionoideae</taxon>
        <taxon>50 kb inversion clade</taxon>
        <taxon>NPAAA clade</taxon>
        <taxon>indigoferoid/millettioid clade</taxon>
        <taxon>Phaseoleae</taxon>
        <taxon>Vigna</taxon>
    </lineage>
</organism>
<evidence type="ECO:0000256" key="1">
    <source>
        <dbReference type="ARBA" id="ARBA00005234"/>
    </source>
</evidence>
<comment type="similarity">
    <text evidence="1">Belongs to the peptidase C48 family.</text>
</comment>
<evidence type="ECO:0000259" key="5">
    <source>
        <dbReference type="Pfam" id="PF02902"/>
    </source>
</evidence>
<dbReference type="Gene3D" id="3.40.395.10">
    <property type="entry name" value="Adenoviral Proteinase, Chain A"/>
    <property type="match status" value="1"/>
</dbReference>
<name>A0A4D6MZB8_VIGUN</name>
<keyword evidence="7" id="KW-1185">Reference proteome</keyword>